<accession>A0A7S1L635</accession>
<organism evidence="3">
    <name type="scientific">Neobodo designis</name>
    <name type="common">Flagellated protozoan</name>
    <name type="synonym">Bodo designis</name>
    <dbReference type="NCBI Taxonomy" id="312471"/>
    <lineage>
        <taxon>Eukaryota</taxon>
        <taxon>Discoba</taxon>
        <taxon>Euglenozoa</taxon>
        <taxon>Kinetoplastea</taxon>
        <taxon>Metakinetoplastina</taxon>
        <taxon>Neobodonida</taxon>
        <taxon>Neobodo</taxon>
    </lineage>
</organism>
<keyword evidence="2" id="KW-0472">Membrane</keyword>
<dbReference type="AlphaFoldDB" id="A0A7S1L635"/>
<proteinExistence type="predicted"/>
<feature type="transmembrane region" description="Helical" evidence="2">
    <location>
        <begin position="421"/>
        <end position="444"/>
    </location>
</feature>
<evidence type="ECO:0000313" key="3">
    <source>
        <dbReference type="EMBL" id="CAD9095504.1"/>
    </source>
</evidence>
<name>A0A7S1L635_NEODS</name>
<sequence length="480" mass="52997">MSLEESMASLYHDDVEKHAVVSPTENTAVAVRYGADEDHGHVVHDDENPEDPLVASEADENQRHHSGHYRTVEEEEANAVPTHKRAIFATLPLFMGYAGMIVLQHHIKSRIGIKDSNHHMSNVFSAGVAFLYWGNLFLRMLHNVVFTCLVPRYRVVVAFLLMSLAHSTLFFAYYVADSKSVAWTFISYLLAGIAIGSFESNVMSCLTPLGHGTKSWAVIGIPVGFNLVSVGFFIAFAIKPDDEFIEGGAYVLIAILNIAGLVFFLLGIPYVAFEASKDNAIKFLRDMTTFRRWLPIIWRHSLSLCVDMFCVSLFSSIVLYIYDTSDIPLWPYSTTTVPKNGFQAVYNLCSFLGDFTSRRLAYRDKPRNPLFFLVLSVCGAIMVLSKTALVAPPGIFLIMFVNGSVYAHSTRFIDNAVDDRYNLVALSMWLFVGDIGSVVGSNLVSIIRGPIGPVNLAPSPPAPPNVTNVSAVIAGLAPLW</sequence>
<feature type="transmembrane region" description="Helical" evidence="2">
    <location>
        <begin position="250"/>
        <end position="275"/>
    </location>
</feature>
<dbReference type="Gene3D" id="1.20.1250.20">
    <property type="entry name" value="MFS general substrate transporter like domains"/>
    <property type="match status" value="1"/>
</dbReference>
<feature type="region of interest" description="Disordered" evidence="1">
    <location>
        <begin position="39"/>
        <end position="76"/>
    </location>
</feature>
<keyword evidence="2" id="KW-0812">Transmembrane</keyword>
<evidence type="ECO:0000256" key="2">
    <source>
        <dbReference type="SAM" id="Phobius"/>
    </source>
</evidence>
<dbReference type="SUPFAM" id="SSF103473">
    <property type="entry name" value="MFS general substrate transporter"/>
    <property type="match status" value="1"/>
</dbReference>
<gene>
    <name evidence="3" type="ORF">NDES1114_LOCUS4235</name>
</gene>
<dbReference type="InterPro" id="IPR036259">
    <property type="entry name" value="MFS_trans_sf"/>
</dbReference>
<feature type="transmembrane region" description="Helical" evidence="2">
    <location>
        <begin position="215"/>
        <end position="238"/>
    </location>
</feature>
<feature type="transmembrane region" description="Helical" evidence="2">
    <location>
        <begin position="153"/>
        <end position="175"/>
    </location>
</feature>
<feature type="transmembrane region" description="Helical" evidence="2">
    <location>
        <begin position="86"/>
        <end position="103"/>
    </location>
</feature>
<feature type="transmembrane region" description="Helical" evidence="2">
    <location>
        <begin position="296"/>
        <end position="321"/>
    </location>
</feature>
<feature type="transmembrane region" description="Helical" evidence="2">
    <location>
        <begin position="123"/>
        <end position="141"/>
    </location>
</feature>
<evidence type="ECO:0000256" key="1">
    <source>
        <dbReference type="SAM" id="MobiDB-lite"/>
    </source>
</evidence>
<dbReference type="EMBL" id="HBGF01006211">
    <property type="protein sequence ID" value="CAD9095504.1"/>
    <property type="molecule type" value="Transcribed_RNA"/>
</dbReference>
<reference evidence="3" key="1">
    <citation type="submission" date="2021-01" db="EMBL/GenBank/DDBJ databases">
        <authorList>
            <person name="Corre E."/>
            <person name="Pelletier E."/>
            <person name="Niang G."/>
            <person name="Scheremetjew M."/>
            <person name="Finn R."/>
            <person name="Kale V."/>
            <person name="Holt S."/>
            <person name="Cochrane G."/>
            <person name="Meng A."/>
            <person name="Brown T."/>
            <person name="Cohen L."/>
        </authorList>
    </citation>
    <scope>NUCLEOTIDE SEQUENCE</scope>
    <source>
        <strain evidence="3">CCAP 1951/1</strain>
    </source>
</reference>
<protein>
    <submittedName>
        <fullName evidence="3">Uncharacterized protein</fullName>
    </submittedName>
</protein>
<feature type="transmembrane region" description="Helical" evidence="2">
    <location>
        <begin position="181"/>
        <end position="203"/>
    </location>
</feature>
<feature type="transmembrane region" description="Helical" evidence="2">
    <location>
        <begin position="370"/>
        <end position="401"/>
    </location>
</feature>
<keyword evidence="2" id="KW-1133">Transmembrane helix</keyword>